<comment type="caution">
    <text evidence="1">The sequence shown here is derived from an EMBL/GenBank/DDBJ whole genome shotgun (WGS) entry which is preliminary data.</text>
</comment>
<protein>
    <submittedName>
        <fullName evidence="1">Uncharacterized protein</fullName>
    </submittedName>
</protein>
<evidence type="ECO:0000313" key="2">
    <source>
        <dbReference type="Proteomes" id="UP000886520"/>
    </source>
</evidence>
<evidence type="ECO:0000313" key="1">
    <source>
        <dbReference type="EMBL" id="KAI5066439.1"/>
    </source>
</evidence>
<dbReference type="EMBL" id="JABFUD020000018">
    <property type="protein sequence ID" value="KAI5066439.1"/>
    <property type="molecule type" value="Genomic_DNA"/>
</dbReference>
<organism evidence="1 2">
    <name type="scientific">Adiantum capillus-veneris</name>
    <name type="common">Maidenhair fern</name>
    <dbReference type="NCBI Taxonomy" id="13818"/>
    <lineage>
        <taxon>Eukaryota</taxon>
        <taxon>Viridiplantae</taxon>
        <taxon>Streptophyta</taxon>
        <taxon>Embryophyta</taxon>
        <taxon>Tracheophyta</taxon>
        <taxon>Polypodiopsida</taxon>
        <taxon>Polypodiidae</taxon>
        <taxon>Polypodiales</taxon>
        <taxon>Pteridineae</taxon>
        <taxon>Pteridaceae</taxon>
        <taxon>Vittarioideae</taxon>
        <taxon>Adiantum</taxon>
    </lineage>
</organism>
<proteinExistence type="predicted"/>
<dbReference type="AlphaFoldDB" id="A0A9D4UEE3"/>
<gene>
    <name evidence="1" type="ORF">GOP47_0019063</name>
</gene>
<dbReference type="Proteomes" id="UP000886520">
    <property type="component" value="Chromosome 18"/>
</dbReference>
<keyword evidence="2" id="KW-1185">Reference proteome</keyword>
<sequence>MSVKAGVHSLYTDNWRWPDVDRSSGGRRRFLFIQTPRTVTRRSPFLIERLKGDANGLVKWALGMPPNKIRIGHSVETLNELTGGGADCSGFIEWVTKKVRYDPGAEIPLGAKKVPIPGSLYEDYILYVDGNGIEPIPFNQFANALDDVIRSQGYRDVVIRRRSIGRVVQGLRLGHGEPIRKNKITGLMRYLMKTDPWPGFKEGKEGWERGGCEIVDHVEGVDDVDSVDSANLLSSREYVDGKEDEAKAEGTLPYKLGEPIQEEGLAVEAKEGEPLPNLTPPEVEKTLEFLGQYLELREAYRIKEVWTEDQMV</sequence>
<reference evidence="1" key="1">
    <citation type="submission" date="2021-01" db="EMBL/GenBank/DDBJ databases">
        <title>Adiantum capillus-veneris genome.</title>
        <authorList>
            <person name="Fang Y."/>
            <person name="Liao Q."/>
        </authorList>
    </citation>
    <scope>NUCLEOTIDE SEQUENCE</scope>
    <source>
        <strain evidence="1">H3</strain>
        <tissue evidence="1">Leaf</tissue>
    </source>
</reference>
<name>A0A9D4UEE3_ADICA</name>
<accession>A0A9D4UEE3</accession>